<organism evidence="1 2">
    <name type="scientific">Cylicocyclus nassatus</name>
    <name type="common">Nematode worm</name>
    <dbReference type="NCBI Taxonomy" id="53992"/>
    <lineage>
        <taxon>Eukaryota</taxon>
        <taxon>Metazoa</taxon>
        <taxon>Ecdysozoa</taxon>
        <taxon>Nematoda</taxon>
        <taxon>Chromadorea</taxon>
        <taxon>Rhabditida</taxon>
        <taxon>Rhabditina</taxon>
        <taxon>Rhabditomorpha</taxon>
        <taxon>Strongyloidea</taxon>
        <taxon>Strongylidae</taxon>
        <taxon>Cylicocyclus</taxon>
    </lineage>
</organism>
<evidence type="ECO:0000313" key="2">
    <source>
        <dbReference type="Proteomes" id="UP001176961"/>
    </source>
</evidence>
<proteinExistence type="predicted"/>
<dbReference type="AlphaFoldDB" id="A0AA36MHJ6"/>
<dbReference type="EMBL" id="CATQJL010000326">
    <property type="protein sequence ID" value="CAJ0610280.1"/>
    <property type="molecule type" value="Genomic_DNA"/>
</dbReference>
<dbReference type="Proteomes" id="UP001176961">
    <property type="component" value="Unassembled WGS sequence"/>
</dbReference>
<comment type="caution">
    <text evidence="1">The sequence shown here is derived from an EMBL/GenBank/DDBJ whole genome shotgun (WGS) entry which is preliminary data.</text>
</comment>
<gene>
    <name evidence="1" type="ORF">CYNAS_LOCUS22263</name>
</gene>
<evidence type="ECO:0000313" key="1">
    <source>
        <dbReference type="EMBL" id="CAJ0610280.1"/>
    </source>
</evidence>
<protein>
    <submittedName>
        <fullName evidence="1">Uncharacterized protein</fullName>
    </submittedName>
</protein>
<reference evidence="1" key="1">
    <citation type="submission" date="2023-07" db="EMBL/GenBank/DDBJ databases">
        <authorList>
            <consortium name="CYATHOMIX"/>
        </authorList>
    </citation>
    <scope>NUCLEOTIDE SEQUENCE</scope>
    <source>
        <strain evidence="1">N/A</strain>
    </source>
</reference>
<sequence>MANNQADECAICLEVVRTIPLTDNWVIVRQQQLISLTTIYCCKESHSRKMGRHKKNKKTFKLVQTAEEKNIHHKKGAKLAELQKLEQQKPKAFVFQEFEEEELSDHECYDYPSTSGIGAKLAAKEFSLEKDLELISRFFEGRKFDVEVHCKKNALTFLSASKCPDCQRIMKKPSDGRQVLTCPKHCAYKK</sequence>
<accession>A0AA36MHJ6</accession>
<keyword evidence="2" id="KW-1185">Reference proteome</keyword>
<name>A0AA36MHJ6_CYLNA</name>